<accession>A0A7K0FT41</accession>
<dbReference type="RefSeq" id="WP_154278649.1">
    <property type="nucleotide sequence ID" value="NZ_JBHUJQ010000001.1"/>
</dbReference>
<keyword evidence="2" id="KW-1185">Reference proteome</keyword>
<comment type="caution">
    <text evidence="1">The sequence shown here is derived from an EMBL/GenBank/DDBJ whole genome shotgun (WGS) entry which is preliminary data.</text>
</comment>
<name>A0A7K0FT41_9SPHI</name>
<dbReference type="EMBL" id="WKKH01000001">
    <property type="protein sequence ID" value="MRX74482.1"/>
    <property type="molecule type" value="Genomic_DNA"/>
</dbReference>
<evidence type="ECO:0000313" key="1">
    <source>
        <dbReference type="EMBL" id="MRX74482.1"/>
    </source>
</evidence>
<dbReference type="AlphaFoldDB" id="A0A7K0FT41"/>
<protein>
    <submittedName>
        <fullName evidence="1">Uncharacterized protein</fullName>
    </submittedName>
</protein>
<gene>
    <name evidence="1" type="ORF">GJU39_00150</name>
</gene>
<reference evidence="1 2" key="1">
    <citation type="submission" date="2019-11" db="EMBL/GenBank/DDBJ databases">
        <title>Pedobacter petrophilus genome.</title>
        <authorList>
            <person name="Feldbauer M.J."/>
            <person name="Newman J.D."/>
        </authorList>
    </citation>
    <scope>NUCLEOTIDE SEQUENCE [LARGE SCALE GENOMIC DNA]</scope>
    <source>
        <strain evidence="1 2">LMG 29686</strain>
    </source>
</reference>
<proteinExistence type="predicted"/>
<sequence length="59" mass="6391">MTTTIKVSGKLEKLKSFRILNQGIIARIQGGIIEAPVVATTDTSKKDIDSTSQDSQKND</sequence>
<organism evidence="1 2">
    <name type="scientific">Pedobacter petrophilus</name>
    <dbReference type="NCBI Taxonomy" id="1908241"/>
    <lineage>
        <taxon>Bacteria</taxon>
        <taxon>Pseudomonadati</taxon>
        <taxon>Bacteroidota</taxon>
        <taxon>Sphingobacteriia</taxon>
        <taxon>Sphingobacteriales</taxon>
        <taxon>Sphingobacteriaceae</taxon>
        <taxon>Pedobacter</taxon>
    </lineage>
</organism>
<evidence type="ECO:0000313" key="2">
    <source>
        <dbReference type="Proteomes" id="UP000487757"/>
    </source>
</evidence>
<dbReference type="Proteomes" id="UP000487757">
    <property type="component" value="Unassembled WGS sequence"/>
</dbReference>